<dbReference type="InterPro" id="IPR033640">
    <property type="entry name" value="FAR_C"/>
</dbReference>
<gene>
    <name evidence="7" type="ORF">BINO364_LOCUS1695</name>
</gene>
<dbReference type="Pfam" id="PF07993">
    <property type="entry name" value="NAD_binding_4"/>
    <property type="match status" value="1"/>
</dbReference>
<keyword evidence="4" id="KW-0521">NADP</keyword>
<dbReference type="OrthoDB" id="429813at2759"/>
<evidence type="ECO:0000259" key="6">
    <source>
        <dbReference type="Pfam" id="PF07993"/>
    </source>
</evidence>
<keyword evidence="4" id="KW-0812">Transmembrane</keyword>
<evidence type="ECO:0000256" key="4">
    <source>
        <dbReference type="RuleBase" id="RU363097"/>
    </source>
</evidence>
<organism evidence="7 8">
    <name type="scientific">Brenthis ino</name>
    <name type="common">lesser marbled fritillary</name>
    <dbReference type="NCBI Taxonomy" id="405034"/>
    <lineage>
        <taxon>Eukaryota</taxon>
        <taxon>Metazoa</taxon>
        <taxon>Ecdysozoa</taxon>
        <taxon>Arthropoda</taxon>
        <taxon>Hexapoda</taxon>
        <taxon>Insecta</taxon>
        <taxon>Pterygota</taxon>
        <taxon>Neoptera</taxon>
        <taxon>Endopterygota</taxon>
        <taxon>Lepidoptera</taxon>
        <taxon>Glossata</taxon>
        <taxon>Ditrysia</taxon>
        <taxon>Papilionoidea</taxon>
        <taxon>Nymphalidae</taxon>
        <taxon>Heliconiinae</taxon>
        <taxon>Argynnini</taxon>
        <taxon>Brenthis</taxon>
    </lineage>
</organism>
<feature type="domain" description="Fatty acyl-CoA reductase C-terminal" evidence="5">
    <location>
        <begin position="357"/>
        <end position="447"/>
    </location>
</feature>
<comment type="similarity">
    <text evidence="1 4">Belongs to the fatty acyl-CoA reductase family.</text>
</comment>
<reference evidence="7" key="1">
    <citation type="submission" date="2021-12" db="EMBL/GenBank/DDBJ databases">
        <authorList>
            <person name="Martin H S."/>
        </authorList>
    </citation>
    <scope>NUCLEOTIDE SEQUENCE</scope>
</reference>
<dbReference type="CDD" id="cd09071">
    <property type="entry name" value="FAR_C"/>
    <property type="match status" value="1"/>
</dbReference>
<dbReference type="Proteomes" id="UP000838878">
    <property type="component" value="Chromosome 1"/>
</dbReference>
<dbReference type="GO" id="GO:0035336">
    <property type="term" value="P:long-chain fatty-acyl-CoA metabolic process"/>
    <property type="evidence" value="ECO:0007669"/>
    <property type="project" value="TreeGrafter"/>
</dbReference>
<sequence length="448" mass="50680">MDRSIADFYDGQSIFITGGTGFLGKVLVEKLLYSFSGISKIYLLMRQKCDADIHKSLQDMLEKPLWHVFLRLRNEKPQSLNKIIPIIGDISEPKLGINEADEKMLIENVSIVFHAAATVRFNEPLKIAVNINVLGTLRVLDLCQRMRNKKAFVYVSTAFSNVNRKFIEEVIYPAPASLEEVENLIKAGITKDEVQRLISTKERINTYLFSKAIAESMVAQNHDTIPKIIVRPSIITSSKVEPLVGWIDTCLGVPSLMIAIGKGLNRVLLGNPNNCVDLIPVDYVSNLIVVAAAKGTRSEDVAVYGSCTSEINPITMKSLIDMCITETVKHKWNDLPMPFCFYTRSKWLVTTITFLLQIIPAYIADMFLWIFGKRKRYLKLQSTVTLVRNALENCTNNSWVISAAKSRALYHSLSPSERERFPFDPADIDWKEYIPNYCAAIGKFWLNK</sequence>
<dbReference type="EC" id="1.2.1.84" evidence="4"/>
<comment type="function">
    <text evidence="4">Catalyzes the reduction of fatty acyl-CoA to fatty alcohols.</text>
</comment>
<dbReference type="CDD" id="cd05236">
    <property type="entry name" value="FAR-N_SDR_e"/>
    <property type="match status" value="1"/>
</dbReference>
<evidence type="ECO:0000256" key="1">
    <source>
        <dbReference type="ARBA" id="ARBA00005928"/>
    </source>
</evidence>
<keyword evidence="4" id="KW-1133">Transmembrane helix</keyword>
<dbReference type="GO" id="GO:0080019">
    <property type="term" value="F:alcohol-forming very long-chain fatty acyl-CoA reductase activity"/>
    <property type="evidence" value="ECO:0007669"/>
    <property type="project" value="InterPro"/>
</dbReference>
<dbReference type="Pfam" id="PF03015">
    <property type="entry name" value="Sterile"/>
    <property type="match status" value="1"/>
</dbReference>
<evidence type="ECO:0000313" key="8">
    <source>
        <dbReference type="Proteomes" id="UP000838878"/>
    </source>
</evidence>
<proteinExistence type="inferred from homology"/>
<feature type="transmembrane region" description="Helical" evidence="4">
    <location>
        <begin position="347"/>
        <end position="371"/>
    </location>
</feature>
<dbReference type="GO" id="GO:0102965">
    <property type="term" value="F:alcohol-forming long-chain fatty acyl-CoA reductase activity"/>
    <property type="evidence" value="ECO:0007669"/>
    <property type="project" value="UniProtKB-EC"/>
</dbReference>
<feature type="non-terminal residue" evidence="7">
    <location>
        <position position="448"/>
    </location>
</feature>
<name>A0A8J9Y246_9NEOP</name>
<evidence type="ECO:0000256" key="2">
    <source>
        <dbReference type="ARBA" id="ARBA00022516"/>
    </source>
</evidence>
<dbReference type="PANTHER" id="PTHR11011">
    <property type="entry name" value="MALE STERILITY PROTEIN 2-RELATED"/>
    <property type="match status" value="1"/>
</dbReference>
<dbReference type="InterPro" id="IPR013120">
    <property type="entry name" value="FAR_NAD-bd"/>
</dbReference>
<protein>
    <recommendedName>
        <fullName evidence="4">Fatty acyl-CoA reductase</fullName>
        <ecNumber evidence="4">1.2.1.84</ecNumber>
    </recommendedName>
</protein>
<evidence type="ECO:0000259" key="5">
    <source>
        <dbReference type="Pfam" id="PF03015"/>
    </source>
</evidence>
<accession>A0A8J9Y246</accession>
<dbReference type="PANTHER" id="PTHR11011:SF116">
    <property type="entry name" value="FATTY ACYL-COA REDUCTASE CG5065-RELATED"/>
    <property type="match status" value="1"/>
</dbReference>
<keyword evidence="3 4" id="KW-0443">Lipid metabolism</keyword>
<dbReference type="InterPro" id="IPR036291">
    <property type="entry name" value="NAD(P)-bd_dom_sf"/>
</dbReference>
<dbReference type="EMBL" id="OV170221">
    <property type="protein sequence ID" value="CAH0714674.1"/>
    <property type="molecule type" value="Genomic_DNA"/>
</dbReference>
<dbReference type="SUPFAM" id="SSF51735">
    <property type="entry name" value="NAD(P)-binding Rossmann-fold domains"/>
    <property type="match status" value="1"/>
</dbReference>
<keyword evidence="4" id="KW-0560">Oxidoreductase</keyword>
<evidence type="ECO:0000313" key="7">
    <source>
        <dbReference type="EMBL" id="CAH0714674.1"/>
    </source>
</evidence>
<feature type="domain" description="Thioester reductase (TE)" evidence="6">
    <location>
        <begin position="16"/>
        <end position="288"/>
    </location>
</feature>
<evidence type="ECO:0000256" key="3">
    <source>
        <dbReference type="ARBA" id="ARBA00023098"/>
    </source>
</evidence>
<comment type="catalytic activity">
    <reaction evidence="4">
        <text>a long-chain fatty acyl-CoA + 2 NADPH + 2 H(+) = a long-chain primary fatty alcohol + 2 NADP(+) + CoA</text>
        <dbReference type="Rhea" id="RHEA:52716"/>
        <dbReference type="ChEBI" id="CHEBI:15378"/>
        <dbReference type="ChEBI" id="CHEBI:57287"/>
        <dbReference type="ChEBI" id="CHEBI:57783"/>
        <dbReference type="ChEBI" id="CHEBI:58349"/>
        <dbReference type="ChEBI" id="CHEBI:77396"/>
        <dbReference type="ChEBI" id="CHEBI:83139"/>
        <dbReference type="EC" id="1.2.1.84"/>
    </reaction>
</comment>
<dbReference type="Gene3D" id="3.40.50.720">
    <property type="entry name" value="NAD(P)-binding Rossmann-like Domain"/>
    <property type="match status" value="1"/>
</dbReference>
<dbReference type="GO" id="GO:0005777">
    <property type="term" value="C:peroxisome"/>
    <property type="evidence" value="ECO:0007669"/>
    <property type="project" value="TreeGrafter"/>
</dbReference>
<keyword evidence="2 4" id="KW-0444">Lipid biosynthesis</keyword>
<dbReference type="AlphaFoldDB" id="A0A8J9Y246"/>
<keyword evidence="8" id="KW-1185">Reference proteome</keyword>
<keyword evidence="4" id="KW-0472">Membrane</keyword>
<dbReference type="InterPro" id="IPR026055">
    <property type="entry name" value="FAR"/>
</dbReference>